<comment type="caution">
    <text evidence="9">The sequence shown here is derived from an EMBL/GenBank/DDBJ whole genome shotgun (WGS) entry which is preliminary data.</text>
</comment>
<evidence type="ECO:0000259" key="7">
    <source>
        <dbReference type="Pfam" id="PF02687"/>
    </source>
</evidence>
<evidence type="ECO:0000256" key="2">
    <source>
        <dbReference type="ARBA" id="ARBA00022475"/>
    </source>
</evidence>
<dbReference type="Pfam" id="PF12704">
    <property type="entry name" value="MacB_PCD"/>
    <property type="match status" value="1"/>
</dbReference>
<dbReference type="AlphaFoldDB" id="A0A0F9I9A3"/>
<keyword evidence="2" id="KW-1003">Cell membrane</keyword>
<dbReference type="PANTHER" id="PTHR30489:SF0">
    <property type="entry name" value="LIPOPROTEIN-RELEASING SYSTEM TRANSMEMBRANE PROTEIN LOLE"/>
    <property type="match status" value="1"/>
</dbReference>
<reference evidence="9" key="1">
    <citation type="journal article" date="2015" name="Nature">
        <title>Complex archaea that bridge the gap between prokaryotes and eukaryotes.</title>
        <authorList>
            <person name="Spang A."/>
            <person name="Saw J.H."/>
            <person name="Jorgensen S.L."/>
            <person name="Zaremba-Niedzwiedzka K."/>
            <person name="Martijn J."/>
            <person name="Lind A.E."/>
            <person name="van Eijk R."/>
            <person name="Schleper C."/>
            <person name="Guy L."/>
            <person name="Ettema T.J."/>
        </authorList>
    </citation>
    <scope>NUCLEOTIDE SEQUENCE</scope>
</reference>
<evidence type="ECO:0008006" key="10">
    <source>
        <dbReference type="Google" id="ProtNLM"/>
    </source>
</evidence>
<feature type="domain" description="ABC3 transporter permease C-terminal" evidence="7">
    <location>
        <begin position="267"/>
        <end position="397"/>
    </location>
</feature>
<proteinExistence type="predicted"/>
<keyword evidence="5 6" id="KW-0472">Membrane</keyword>
<dbReference type="GO" id="GO:0098797">
    <property type="term" value="C:plasma membrane protein complex"/>
    <property type="evidence" value="ECO:0007669"/>
    <property type="project" value="TreeGrafter"/>
</dbReference>
<protein>
    <recommendedName>
        <fullName evidence="10">ABC3 transporter permease protein domain-containing protein</fullName>
    </recommendedName>
</protein>
<dbReference type="EMBL" id="LAZR01012975">
    <property type="protein sequence ID" value="KKM24201.1"/>
    <property type="molecule type" value="Genomic_DNA"/>
</dbReference>
<dbReference type="GO" id="GO:0044874">
    <property type="term" value="P:lipoprotein localization to outer membrane"/>
    <property type="evidence" value="ECO:0007669"/>
    <property type="project" value="TreeGrafter"/>
</dbReference>
<sequence length="404" mass="45134">MLATVAWRNVWRNKIRSLVVILSIAMGLWAGIFIMSFSWGMHEKHIREAIQGQLSHIQLHHPSFKENKDIRYIVPESDAIINEIKKDESVLKVAGRMTVVGMMSSTTAGSGVNITGVNANTEDEITHLSERVVDGTYFEDVKRNPILIGAKLADKLKLKVKSKVVLTFQDKNRDITAGSFRVVGIYKSNNTTFDEMYIYADIEDINRLLGYDKTFNEIAVLLNEKADLEGMAAQLHAAYPELLVETWKDLAPELELIIESFSQFMYIFIIIILLGLAFGIVNTMLMAVLERTRELGMLMAIGMNKARIFFMIMLETVYLAIVGGPLGMLLAFVTVKYTGHTGIDLSMFSEGLASFGMATIVHPKLGAGYYFEVAFMAIMAALLSSIYPARKALKLNPSEAIRKI</sequence>
<feature type="domain" description="MacB-like periplasmic core" evidence="8">
    <location>
        <begin position="17"/>
        <end position="237"/>
    </location>
</feature>
<dbReference type="PANTHER" id="PTHR30489">
    <property type="entry name" value="LIPOPROTEIN-RELEASING SYSTEM TRANSMEMBRANE PROTEIN LOLE"/>
    <property type="match status" value="1"/>
</dbReference>
<feature type="transmembrane region" description="Helical" evidence="6">
    <location>
        <begin position="15"/>
        <end position="37"/>
    </location>
</feature>
<organism evidence="9">
    <name type="scientific">marine sediment metagenome</name>
    <dbReference type="NCBI Taxonomy" id="412755"/>
    <lineage>
        <taxon>unclassified sequences</taxon>
        <taxon>metagenomes</taxon>
        <taxon>ecological metagenomes</taxon>
    </lineage>
</organism>
<comment type="subcellular location">
    <subcellularLocation>
        <location evidence="1">Cell membrane</location>
        <topology evidence="1">Multi-pass membrane protein</topology>
    </subcellularLocation>
</comment>
<dbReference type="InterPro" id="IPR003838">
    <property type="entry name" value="ABC3_permease_C"/>
</dbReference>
<gene>
    <name evidence="9" type="ORF">LCGC14_1607480</name>
</gene>
<evidence type="ECO:0000256" key="6">
    <source>
        <dbReference type="SAM" id="Phobius"/>
    </source>
</evidence>
<evidence type="ECO:0000256" key="1">
    <source>
        <dbReference type="ARBA" id="ARBA00004651"/>
    </source>
</evidence>
<dbReference type="InterPro" id="IPR051447">
    <property type="entry name" value="Lipoprotein-release_system"/>
</dbReference>
<dbReference type="Pfam" id="PF02687">
    <property type="entry name" value="FtsX"/>
    <property type="match status" value="1"/>
</dbReference>
<evidence type="ECO:0000256" key="5">
    <source>
        <dbReference type="ARBA" id="ARBA00023136"/>
    </source>
</evidence>
<evidence type="ECO:0000256" key="4">
    <source>
        <dbReference type="ARBA" id="ARBA00022989"/>
    </source>
</evidence>
<keyword evidence="3 6" id="KW-0812">Transmembrane</keyword>
<feature type="transmembrane region" description="Helical" evidence="6">
    <location>
        <begin position="264"/>
        <end position="288"/>
    </location>
</feature>
<accession>A0A0F9I9A3</accession>
<feature type="transmembrane region" description="Helical" evidence="6">
    <location>
        <begin position="308"/>
        <end position="333"/>
    </location>
</feature>
<name>A0A0F9I9A3_9ZZZZ</name>
<dbReference type="InterPro" id="IPR025857">
    <property type="entry name" value="MacB_PCD"/>
</dbReference>
<evidence type="ECO:0000256" key="3">
    <source>
        <dbReference type="ARBA" id="ARBA00022692"/>
    </source>
</evidence>
<feature type="transmembrane region" description="Helical" evidence="6">
    <location>
        <begin position="369"/>
        <end position="389"/>
    </location>
</feature>
<keyword evidence="4 6" id="KW-1133">Transmembrane helix</keyword>
<evidence type="ECO:0000313" key="9">
    <source>
        <dbReference type="EMBL" id="KKM24201.1"/>
    </source>
</evidence>
<evidence type="ECO:0000259" key="8">
    <source>
        <dbReference type="Pfam" id="PF12704"/>
    </source>
</evidence>